<dbReference type="InterPro" id="IPR050418">
    <property type="entry name" value="D-iso_2-hydroxyacid_DH_PdxB"/>
</dbReference>
<proteinExistence type="inferred from homology"/>
<dbReference type="EnsemblMetazoa" id="GMOY010104-RA">
    <property type="protein sequence ID" value="GMOY010104-PA"/>
    <property type="gene ID" value="GMOY010104"/>
</dbReference>
<dbReference type="GO" id="GO:0016491">
    <property type="term" value="F:oxidoreductase activity"/>
    <property type="evidence" value="ECO:0007669"/>
    <property type="project" value="UniProtKB-KW"/>
</dbReference>
<evidence type="ECO:0000313" key="6">
    <source>
        <dbReference type="Proteomes" id="UP000092444"/>
    </source>
</evidence>
<evidence type="ECO:0000313" key="5">
    <source>
        <dbReference type="EnsemblMetazoa" id="GMOY010104-PA"/>
    </source>
</evidence>
<dbReference type="GO" id="GO:0051287">
    <property type="term" value="F:NAD binding"/>
    <property type="evidence" value="ECO:0007669"/>
    <property type="project" value="InterPro"/>
</dbReference>
<evidence type="ECO:0000259" key="4">
    <source>
        <dbReference type="Pfam" id="PF02826"/>
    </source>
</evidence>
<accession>A0A1B0G9W7</accession>
<dbReference type="InterPro" id="IPR006140">
    <property type="entry name" value="D-isomer_DH_NAD-bd"/>
</dbReference>
<keyword evidence="3" id="KW-0520">NAD</keyword>
<dbReference type="InterPro" id="IPR036291">
    <property type="entry name" value="NAD(P)-bd_dom_sf"/>
</dbReference>
<protein>
    <recommendedName>
        <fullName evidence="4">D-isomer specific 2-hydroxyacid dehydrogenase NAD-binding domain-containing protein</fullName>
    </recommendedName>
</protein>
<reference evidence="5" key="1">
    <citation type="submission" date="2020-05" db="UniProtKB">
        <authorList>
            <consortium name="EnsemblMetazoa"/>
        </authorList>
    </citation>
    <scope>IDENTIFICATION</scope>
    <source>
        <strain evidence="5">Yale</strain>
    </source>
</reference>
<dbReference type="Proteomes" id="UP000092444">
    <property type="component" value="Unassembled WGS sequence"/>
</dbReference>
<dbReference type="PANTHER" id="PTHR43761:SF1">
    <property type="entry name" value="D-ISOMER SPECIFIC 2-HYDROXYACID DEHYDROGENASE CATALYTIC DOMAIN-CONTAINING PROTEIN-RELATED"/>
    <property type="match status" value="1"/>
</dbReference>
<dbReference type="SUPFAM" id="SSF51735">
    <property type="entry name" value="NAD(P)-binding Rossmann-fold domains"/>
    <property type="match status" value="1"/>
</dbReference>
<keyword evidence="2" id="KW-0560">Oxidoreductase</keyword>
<organism evidence="5 6">
    <name type="scientific">Glossina morsitans morsitans</name>
    <name type="common">Savannah tsetse fly</name>
    <dbReference type="NCBI Taxonomy" id="37546"/>
    <lineage>
        <taxon>Eukaryota</taxon>
        <taxon>Metazoa</taxon>
        <taxon>Ecdysozoa</taxon>
        <taxon>Arthropoda</taxon>
        <taxon>Hexapoda</taxon>
        <taxon>Insecta</taxon>
        <taxon>Pterygota</taxon>
        <taxon>Neoptera</taxon>
        <taxon>Endopterygota</taxon>
        <taxon>Diptera</taxon>
        <taxon>Brachycera</taxon>
        <taxon>Muscomorpha</taxon>
        <taxon>Hippoboscoidea</taxon>
        <taxon>Glossinidae</taxon>
        <taxon>Glossina</taxon>
    </lineage>
</organism>
<sequence>MIFAYANCTYDYSDTVVEVVSIWQFNAKKVPFTELVEKSDIIFIAASLTPQTHRAFKSTAFQKMKPTAVLVNIARGPIVNQENLYTFTNNG</sequence>
<dbReference type="PANTHER" id="PTHR43761">
    <property type="entry name" value="D-ISOMER SPECIFIC 2-HYDROXYACID DEHYDROGENASE FAMILY PROTEIN (AFU_ORTHOLOGUE AFUA_1G13630)"/>
    <property type="match status" value="1"/>
</dbReference>
<dbReference type="Pfam" id="PF02826">
    <property type="entry name" value="2-Hacid_dh_C"/>
    <property type="match status" value="1"/>
</dbReference>
<dbReference type="Gene3D" id="3.40.50.720">
    <property type="entry name" value="NAD(P)-binding Rossmann-like Domain"/>
    <property type="match status" value="1"/>
</dbReference>
<feature type="domain" description="D-isomer specific 2-hydroxyacid dehydrogenase NAD-binding" evidence="4">
    <location>
        <begin position="21"/>
        <end position="91"/>
    </location>
</feature>
<keyword evidence="6" id="KW-1185">Reference proteome</keyword>
<dbReference type="EMBL" id="CCAG010008568">
    <property type="status" value="NOT_ANNOTATED_CDS"/>
    <property type="molecule type" value="Genomic_DNA"/>
</dbReference>
<dbReference type="EMBL" id="CCAG010008569">
    <property type="status" value="NOT_ANNOTATED_CDS"/>
    <property type="molecule type" value="Genomic_DNA"/>
</dbReference>
<dbReference type="VEuPathDB" id="VectorBase:GMOY010104"/>
<dbReference type="PROSITE" id="PS00671">
    <property type="entry name" value="D_2_HYDROXYACID_DH_3"/>
    <property type="match status" value="1"/>
</dbReference>
<comment type="similarity">
    <text evidence="1">Belongs to the D-isomer specific 2-hydroxyacid dehydrogenase family.</text>
</comment>
<evidence type="ECO:0000256" key="3">
    <source>
        <dbReference type="ARBA" id="ARBA00023027"/>
    </source>
</evidence>
<dbReference type="AlphaFoldDB" id="A0A1B0G9W7"/>
<dbReference type="InterPro" id="IPR029753">
    <property type="entry name" value="D-isomer_DH_CS"/>
</dbReference>
<dbReference type="STRING" id="37546.A0A1B0G9W7"/>
<evidence type="ECO:0000256" key="2">
    <source>
        <dbReference type="ARBA" id="ARBA00023002"/>
    </source>
</evidence>
<evidence type="ECO:0000256" key="1">
    <source>
        <dbReference type="ARBA" id="ARBA00005854"/>
    </source>
</evidence>
<name>A0A1B0G9W7_GLOMM</name>